<feature type="region of interest" description="Disordered" evidence="1">
    <location>
        <begin position="1"/>
        <end position="41"/>
    </location>
</feature>
<feature type="compositionally biased region" description="Polar residues" evidence="1">
    <location>
        <begin position="7"/>
        <end position="19"/>
    </location>
</feature>
<dbReference type="PANTHER" id="PTHR34144:SF5">
    <property type="entry name" value="ALPHA-1,3-MANNOSYLTRANSFERASE CMT1"/>
    <property type="match status" value="1"/>
</dbReference>
<keyword evidence="2" id="KW-1133">Transmembrane helix</keyword>
<name>A0A9P6UCN1_9FUNG</name>
<evidence type="ECO:0000313" key="3">
    <source>
        <dbReference type="EMBL" id="KAG0269314.1"/>
    </source>
</evidence>
<protein>
    <submittedName>
        <fullName evidence="3">Capsular associated protein</fullName>
    </submittedName>
</protein>
<dbReference type="AlphaFoldDB" id="A0A9P6UCN1"/>
<evidence type="ECO:0000313" key="4">
    <source>
        <dbReference type="Proteomes" id="UP000807716"/>
    </source>
</evidence>
<comment type="caution">
    <text evidence="3">The sequence shown here is derived from an EMBL/GenBank/DDBJ whole genome shotgun (WGS) entry which is preliminary data.</text>
</comment>
<dbReference type="InterPro" id="IPR021047">
    <property type="entry name" value="Mannosyltransferase_CMT1"/>
</dbReference>
<feature type="compositionally biased region" description="Polar residues" evidence="1">
    <location>
        <begin position="560"/>
        <end position="570"/>
    </location>
</feature>
<evidence type="ECO:0000256" key="2">
    <source>
        <dbReference type="SAM" id="Phobius"/>
    </source>
</evidence>
<dbReference type="Pfam" id="PF11735">
    <property type="entry name" value="CAP59_mtransfer"/>
    <property type="match status" value="1"/>
</dbReference>
<sequence>MSRYTLLASNAAGSNNSQDLHLEPRDSQERDPEDLREPYKAPALTDSQRQLIGLLVFIWMFFLYVTLRFMEATSLGYRPSLLATTNILLDTPDLYHDLTMPLLEMANRTKLITRRCGTRALAPHLLSFLDPGQLLTVQCPPPSSPSSTPGEDTDQVNSDGQRQRGACIAKDLIAQQQDHRLSPSSLLTAQPPPPAFPPRYLLALLVTNNAARILPDLLTRILEVMAILGPENCHLSIVESGTTDNSRDLLEFAAKFLTEHNARLDASHSNTKHQRQDPAIAPEQLVEDAMRKIEFTLVTLGAHDRSADEDSNAYWSRLRKRVLEPLTSSPANLVALPGTPSWPQFNSVVFVQEALTCADDILEMIYQSHLQDADMTCGMTWMMSPRKEPPVFTLKTGQSPRDILGAPLTVPLKSMSADKDTMDMFEMRHPFQASCCDWRQGAVVRAEILMQQAPKEEASEASKCEDHVDVDLAFCEQEYEMLETLDAEGLWSKTDQEHRDEIETRLIRASHQHTYGYRKSAAHYEYAARPSAESVDEEGDPKGDDIDGGEQQQQQEQQSEDTSPPLTQIAGSRLLRSKVAFGAQDIEQGNAVKAKKEQIMTWRASSLCPNK</sequence>
<keyword evidence="2" id="KW-0472">Membrane</keyword>
<dbReference type="OrthoDB" id="262547at2759"/>
<proteinExistence type="predicted"/>
<dbReference type="Proteomes" id="UP000807716">
    <property type="component" value="Unassembled WGS sequence"/>
</dbReference>
<evidence type="ECO:0000256" key="1">
    <source>
        <dbReference type="SAM" id="MobiDB-lite"/>
    </source>
</evidence>
<dbReference type="EMBL" id="JAAAJB010000028">
    <property type="protein sequence ID" value="KAG0269314.1"/>
    <property type="molecule type" value="Genomic_DNA"/>
</dbReference>
<feature type="region of interest" description="Disordered" evidence="1">
    <location>
        <begin position="528"/>
        <end position="573"/>
    </location>
</feature>
<reference evidence="3" key="1">
    <citation type="journal article" date="2020" name="Fungal Divers.">
        <title>Resolving the Mortierellaceae phylogeny through synthesis of multi-gene phylogenetics and phylogenomics.</title>
        <authorList>
            <person name="Vandepol N."/>
            <person name="Liber J."/>
            <person name="Desiro A."/>
            <person name="Na H."/>
            <person name="Kennedy M."/>
            <person name="Barry K."/>
            <person name="Grigoriev I.V."/>
            <person name="Miller A.N."/>
            <person name="O'Donnell K."/>
            <person name="Stajich J.E."/>
            <person name="Bonito G."/>
        </authorList>
    </citation>
    <scope>NUCLEOTIDE SEQUENCE</scope>
    <source>
        <strain evidence="3">BC1065</strain>
    </source>
</reference>
<feature type="transmembrane region" description="Helical" evidence="2">
    <location>
        <begin position="51"/>
        <end position="70"/>
    </location>
</feature>
<gene>
    <name evidence="3" type="primary">CAP59_2</name>
    <name evidence="3" type="ORF">DFQ27_003998</name>
</gene>
<keyword evidence="4" id="KW-1185">Reference proteome</keyword>
<feature type="compositionally biased region" description="Basic and acidic residues" evidence="1">
    <location>
        <begin position="20"/>
        <end position="39"/>
    </location>
</feature>
<feature type="region of interest" description="Disordered" evidence="1">
    <location>
        <begin position="138"/>
        <end position="161"/>
    </location>
</feature>
<accession>A0A9P6UCN1</accession>
<keyword evidence="2" id="KW-0812">Transmembrane</keyword>
<dbReference type="PANTHER" id="PTHR34144">
    <property type="entry name" value="CHROMOSOME 8, WHOLE GENOME SHOTGUN SEQUENCE"/>
    <property type="match status" value="1"/>
</dbReference>
<organism evidence="3 4">
    <name type="scientific">Actinomortierella ambigua</name>
    <dbReference type="NCBI Taxonomy" id="1343610"/>
    <lineage>
        <taxon>Eukaryota</taxon>
        <taxon>Fungi</taxon>
        <taxon>Fungi incertae sedis</taxon>
        <taxon>Mucoromycota</taxon>
        <taxon>Mortierellomycotina</taxon>
        <taxon>Mortierellomycetes</taxon>
        <taxon>Mortierellales</taxon>
        <taxon>Mortierellaceae</taxon>
        <taxon>Actinomortierella</taxon>
    </lineage>
</organism>